<dbReference type="InterPro" id="IPR008964">
    <property type="entry name" value="Invasin/intimin_cell_adhesion"/>
</dbReference>
<feature type="chain" id="PRO_5022679002" description="BIG2 domain-containing protein" evidence="1">
    <location>
        <begin position="29"/>
        <end position="738"/>
    </location>
</feature>
<sequence length="738" mass="77606">MTANRKFTGWFLMLTLLFATVFPNSAIAASGDVVSIDIEGSGTTVELTVGKTKQLKVWGTVEGSSVKRDLTNAVTWTSSDSGTIKVTNGFLTALKSGTVTIRADYNSATSSIEVKAKDSYKELTLEYPNQGKFKLGDTADLAVKALAQIEGSAGATKDVTQEADWSSSNSQVLTVEKGKITLVGEGKATVTAKYNGLTADFKAEVGSLFSDLKLSYIADGQTLSADDIEMVVGDSEIALKAETTISSDQSKSDVTDKVTWTSSDTSVATVDGGKLKVVSVGKTTITAQYLGMKAQANVYVRTPFEAIKLTPSADQILFIGERLQAKAEMRSSANATEDITSKATWTSSDLMNATVSGGTITAKAQGGSSIKVSHLGINKTLKVKIYPTLTKLTAAKTELELFKGESASLPKVTGLKLDEEEMDISQELNWTSSNEDVAKIEDGKVVAKGKGTATLRAELPKLDDSSASPIRSASVTVTLNVKEKVLALVTDVEKLSVVMGEETPLPQLSAVWEDGEEAALTDSIEWSLTGSNAVIKSGSAGKTIKGLTKGSATLKGTYSNKTISIPVTIEPKIVKVVVDPVNVQLNVKKTKSIKVTGFYQNGKTVNLSSKMGWESDNTNVATITTTSVKAIAEGTATLKGSYQGHNVSVKVSVIPKLLKLTVDEKSLKLAPGSAKTVVVTAEYDNGSNPTVTGSATWTSSKPSVAKVTAGRIEAVAKGSATIKGVYGGKTVSIRVSVK</sequence>
<dbReference type="Gene3D" id="2.60.40.1080">
    <property type="match status" value="7"/>
</dbReference>
<feature type="domain" description="BIG2" evidence="2">
    <location>
        <begin position="129"/>
        <end position="204"/>
    </location>
</feature>
<keyword evidence="1" id="KW-0732">Signal</keyword>
<feature type="domain" description="BIG2" evidence="2">
    <location>
        <begin position="32"/>
        <end position="115"/>
    </location>
</feature>
<evidence type="ECO:0000313" key="3">
    <source>
        <dbReference type="EMBL" id="TYA13048.1"/>
    </source>
</evidence>
<proteinExistence type="predicted"/>
<gene>
    <name evidence="3" type="ORF">FRY98_10220</name>
</gene>
<feature type="domain" description="BIG2" evidence="2">
    <location>
        <begin position="572"/>
        <end position="652"/>
    </location>
</feature>
<dbReference type="Pfam" id="PF02368">
    <property type="entry name" value="Big_2"/>
    <property type="match status" value="2"/>
</dbReference>
<feature type="domain" description="BIG2" evidence="2">
    <location>
        <begin position="656"/>
        <end position="736"/>
    </location>
</feature>
<dbReference type="RefSeq" id="WP_148451647.1">
    <property type="nucleotide sequence ID" value="NZ_VSDO01000002.1"/>
</dbReference>
<dbReference type="SUPFAM" id="SSF49373">
    <property type="entry name" value="Invasin/intimin cell-adhesion fragments"/>
    <property type="match status" value="5"/>
</dbReference>
<dbReference type="EMBL" id="VSDO01000002">
    <property type="protein sequence ID" value="TYA13048.1"/>
    <property type="molecule type" value="Genomic_DNA"/>
</dbReference>
<comment type="caution">
    <text evidence="3">The sequence shown here is derived from an EMBL/GenBank/DDBJ whole genome shotgun (WGS) entry which is preliminary data.</text>
</comment>
<feature type="domain" description="BIG2" evidence="2">
    <location>
        <begin position="217"/>
        <end position="299"/>
    </location>
</feature>
<dbReference type="OrthoDB" id="503324at2"/>
<dbReference type="SMART" id="SM00635">
    <property type="entry name" value="BID_2"/>
    <property type="match status" value="7"/>
</dbReference>
<feature type="signal peptide" evidence="1">
    <location>
        <begin position="1"/>
        <end position="28"/>
    </location>
</feature>
<protein>
    <recommendedName>
        <fullName evidence="2">BIG2 domain-containing protein</fullName>
    </recommendedName>
</protein>
<evidence type="ECO:0000313" key="4">
    <source>
        <dbReference type="Proteomes" id="UP000325218"/>
    </source>
</evidence>
<organism evidence="3 4">
    <name type="scientific">Paenibacillus faecis</name>
    <dbReference type="NCBI Taxonomy" id="862114"/>
    <lineage>
        <taxon>Bacteria</taxon>
        <taxon>Bacillati</taxon>
        <taxon>Bacillota</taxon>
        <taxon>Bacilli</taxon>
        <taxon>Bacillales</taxon>
        <taxon>Paenibacillaceae</taxon>
        <taxon>Paenibacillus</taxon>
    </lineage>
</organism>
<reference evidence="3 4" key="1">
    <citation type="submission" date="2019-08" db="EMBL/GenBank/DDBJ databases">
        <title>Genome sequencing of Paenibacillus faecis DSM 23593(T).</title>
        <authorList>
            <person name="Kook J.-K."/>
            <person name="Park S.-N."/>
            <person name="Lim Y.K."/>
        </authorList>
    </citation>
    <scope>NUCLEOTIDE SEQUENCE [LARGE SCALE GENOMIC DNA]</scope>
    <source>
        <strain evidence="3 4">DSM 23593</strain>
    </source>
</reference>
<accession>A0A5D0CTK0</accession>
<evidence type="ECO:0000259" key="2">
    <source>
        <dbReference type="SMART" id="SM00635"/>
    </source>
</evidence>
<keyword evidence="4" id="KW-1185">Reference proteome</keyword>
<dbReference type="Proteomes" id="UP000325218">
    <property type="component" value="Unassembled WGS sequence"/>
</dbReference>
<dbReference type="InterPro" id="IPR003343">
    <property type="entry name" value="Big_2"/>
</dbReference>
<dbReference type="AlphaFoldDB" id="A0A5D0CTK0"/>
<feature type="domain" description="BIG2" evidence="2">
    <location>
        <begin position="303"/>
        <end position="384"/>
    </location>
</feature>
<feature type="domain" description="BIG2" evidence="2">
    <location>
        <begin position="388"/>
        <end position="489"/>
    </location>
</feature>
<name>A0A5D0CTK0_9BACL</name>
<evidence type="ECO:0000256" key="1">
    <source>
        <dbReference type="SAM" id="SignalP"/>
    </source>
</evidence>